<dbReference type="InterPro" id="IPR004513">
    <property type="entry name" value="FtsX"/>
</dbReference>
<keyword evidence="8 10" id="KW-0472">Membrane</keyword>
<reference evidence="13" key="1">
    <citation type="submission" date="2019-08" db="EMBL/GenBank/DDBJ databases">
        <authorList>
            <person name="Kucharzyk K."/>
            <person name="Murdoch R.W."/>
            <person name="Higgins S."/>
            <person name="Loffler F."/>
        </authorList>
    </citation>
    <scope>NUCLEOTIDE SEQUENCE</scope>
</reference>
<keyword evidence="7 10" id="KW-1133">Transmembrane helix</keyword>
<accession>A0A645AE54</accession>
<dbReference type="EMBL" id="VSSQ01013355">
    <property type="protein sequence ID" value="MPM51307.1"/>
    <property type="molecule type" value="Genomic_DNA"/>
</dbReference>
<feature type="domain" description="FtsX extracellular" evidence="12">
    <location>
        <begin position="11"/>
        <end position="102"/>
    </location>
</feature>
<evidence type="ECO:0000256" key="10">
    <source>
        <dbReference type="SAM" id="Phobius"/>
    </source>
</evidence>
<dbReference type="PANTHER" id="PTHR47755:SF1">
    <property type="entry name" value="CELL DIVISION PROTEIN FTSX"/>
    <property type="match status" value="1"/>
</dbReference>
<dbReference type="GO" id="GO:0051301">
    <property type="term" value="P:cell division"/>
    <property type="evidence" value="ECO:0007669"/>
    <property type="project" value="UniProtKB-KW"/>
</dbReference>
<feature type="transmembrane region" description="Helical" evidence="10">
    <location>
        <begin position="213"/>
        <end position="237"/>
    </location>
</feature>
<keyword evidence="6 10" id="KW-0812">Transmembrane</keyword>
<gene>
    <name evidence="13" type="primary">ftsX_20</name>
    <name evidence="13" type="ORF">SDC9_98055</name>
</gene>
<feature type="transmembrane region" description="Helical" evidence="10">
    <location>
        <begin position="118"/>
        <end position="147"/>
    </location>
</feature>
<proteinExistence type="inferred from homology"/>
<evidence type="ECO:0000256" key="7">
    <source>
        <dbReference type="ARBA" id="ARBA00022989"/>
    </source>
</evidence>
<evidence type="ECO:0000313" key="13">
    <source>
        <dbReference type="EMBL" id="MPM51307.1"/>
    </source>
</evidence>
<dbReference type="PANTHER" id="PTHR47755">
    <property type="entry name" value="CELL DIVISION PROTEIN FTSX"/>
    <property type="match status" value="1"/>
</dbReference>
<keyword evidence="4" id="KW-1003">Cell membrane</keyword>
<evidence type="ECO:0000259" key="12">
    <source>
        <dbReference type="Pfam" id="PF18075"/>
    </source>
</evidence>
<evidence type="ECO:0000256" key="5">
    <source>
        <dbReference type="ARBA" id="ARBA00022618"/>
    </source>
</evidence>
<evidence type="ECO:0000256" key="2">
    <source>
        <dbReference type="ARBA" id="ARBA00007379"/>
    </source>
</evidence>
<evidence type="ECO:0000256" key="4">
    <source>
        <dbReference type="ARBA" id="ARBA00022475"/>
    </source>
</evidence>
<keyword evidence="5 13" id="KW-0132">Cell division</keyword>
<evidence type="ECO:0000256" key="3">
    <source>
        <dbReference type="ARBA" id="ARBA00021907"/>
    </source>
</evidence>
<feature type="transmembrane region" description="Helical" evidence="10">
    <location>
        <begin position="168"/>
        <end position="193"/>
    </location>
</feature>
<dbReference type="Pfam" id="PF02687">
    <property type="entry name" value="FtsX"/>
    <property type="match status" value="1"/>
</dbReference>
<evidence type="ECO:0000259" key="11">
    <source>
        <dbReference type="Pfam" id="PF02687"/>
    </source>
</evidence>
<name>A0A645AE54_9ZZZZ</name>
<dbReference type="InterPro" id="IPR003838">
    <property type="entry name" value="ABC3_permease_C"/>
</dbReference>
<comment type="caution">
    <text evidence="13">The sequence shown here is derived from an EMBL/GenBank/DDBJ whole genome shotgun (WGS) entry which is preliminary data.</text>
</comment>
<dbReference type="InterPro" id="IPR040690">
    <property type="entry name" value="FtsX_ECD"/>
</dbReference>
<feature type="domain" description="ABC3 transporter permease C-terminal" evidence="11">
    <location>
        <begin position="125"/>
        <end position="245"/>
    </location>
</feature>
<comment type="similarity">
    <text evidence="2">Belongs to the ABC-4 integral membrane protein family. FtsX subfamily.</text>
</comment>
<dbReference type="Gene3D" id="3.30.70.3040">
    <property type="match status" value="1"/>
</dbReference>
<evidence type="ECO:0000256" key="1">
    <source>
        <dbReference type="ARBA" id="ARBA00004651"/>
    </source>
</evidence>
<comment type="subcellular location">
    <subcellularLocation>
        <location evidence="1">Cell membrane</location>
        <topology evidence="1">Multi-pass membrane protein</topology>
    </subcellularLocation>
</comment>
<evidence type="ECO:0000256" key="6">
    <source>
        <dbReference type="ARBA" id="ARBA00022692"/>
    </source>
</evidence>
<keyword evidence="9" id="KW-0131">Cell cycle</keyword>
<protein>
    <recommendedName>
        <fullName evidence="3">Cell division protein FtsX</fullName>
    </recommendedName>
</protein>
<dbReference type="InterPro" id="IPR058204">
    <property type="entry name" value="FtsX_firmicutes-type"/>
</dbReference>
<dbReference type="GO" id="GO:0005886">
    <property type="term" value="C:plasma membrane"/>
    <property type="evidence" value="ECO:0007669"/>
    <property type="project" value="UniProtKB-SubCell"/>
</dbReference>
<dbReference type="AlphaFoldDB" id="A0A645AE54"/>
<dbReference type="Pfam" id="PF18075">
    <property type="entry name" value="FtsX_ECD"/>
    <property type="match status" value="1"/>
</dbReference>
<sequence length="249" mass="27489">MLDQLESSIGIAVFLDDNVDSDKVLQINDEILAVDHVASVSYISPEDALSDLKQSWDAEDILAGFDETNNPLSSSFEVSLDNIEYQGDVVKKIEQIDGVRNIRHAESETQMLVKVSKFLSIFGILLILVLAAISVIIITNTIKLSVFTRRTEISIMKYVGATDWFIRWPFVIEGIIIGLVGASVPIVAAWPLYNKLVDLIYLHVPMIKTIVSFKFGIDIFSVLLPGALLFGALLGILGSTISLRKHLDV</sequence>
<dbReference type="NCBIfam" id="NF038347">
    <property type="entry name" value="FtsX_Gpos"/>
    <property type="match status" value="1"/>
</dbReference>
<organism evidence="13">
    <name type="scientific">bioreactor metagenome</name>
    <dbReference type="NCBI Taxonomy" id="1076179"/>
    <lineage>
        <taxon>unclassified sequences</taxon>
        <taxon>metagenomes</taxon>
        <taxon>ecological metagenomes</taxon>
    </lineage>
</organism>
<evidence type="ECO:0000256" key="8">
    <source>
        <dbReference type="ARBA" id="ARBA00023136"/>
    </source>
</evidence>
<evidence type="ECO:0000256" key="9">
    <source>
        <dbReference type="ARBA" id="ARBA00023306"/>
    </source>
</evidence>